<gene>
    <name evidence="2" type="ORF">DIATSA_LOCUS7886</name>
</gene>
<evidence type="ECO:0000313" key="2">
    <source>
        <dbReference type="EMBL" id="CAG9790217.1"/>
    </source>
</evidence>
<dbReference type="OrthoDB" id="6284373at2759"/>
<keyword evidence="3" id="KW-1185">Reference proteome</keyword>
<accession>A0A9N9R5Y5</accession>
<protein>
    <recommendedName>
        <fullName evidence="1">DUF7869 domain-containing protein</fullName>
    </recommendedName>
</protein>
<sequence length="489" mass="57231">MNCFSTKNEQDIFLQTLIDKSDIKQRRPRKENATQRQNAFQFYVLKQTDKVKVCKNTFISLYGITEARVRRLCDLLNEGKSPIDKRGCHPKANTVPPEICQKIHEHILCFPRKKTHYAGKDIDYLDAQLDVKKMHSMFNEQYPDLDVKYKFYLKYFNENFTLRFGRPQVDTCITCEELSTKIKQSNLSENAKRSVVAQLMIHKRRAKKFYNKISSVQDLCKEQDDVAAITFDFMQNLPLPHIPIQNIFYLRQLWVHCFGIKDLKTGKSTFYMYHEGIANKGANEVCSMLMHNIKNNIGPNIKYLYLFSDGCPGQNKNNTMLRFMLALTDSKRFEKVYQYFPTRGHSFLPNDRDFGVLKKNDRKHDRIYVPGEYIDLVSNSSSTFTVVELKTEDVLEFKKWWPNLYKKTCLSTESYGKKVPKDQKKSFAPSTYMSFQYDSDRKGTIIAEEYIDGLIKHSFSLIKKITTSISLPSNKAYDLKVPINKKKNR</sequence>
<evidence type="ECO:0000313" key="3">
    <source>
        <dbReference type="Proteomes" id="UP001153714"/>
    </source>
</evidence>
<dbReference type="AlphaFoldDB" id="A0A9N9R5Y5"/>
<name>A0A9N9R5Y5_9NEOP</name>
<dbReference type="Pfam" id="PF25273">
    <property type="entry name" value="DUF7869"/>
    <property type="match status" value="1"/>
</dbReference>
<dbReference type="EMBL" id="OU893352">
    <property type="protein sequence ID" value="CAG9790217.1"/>
    <property type="molecule type" value="Genomic_DNA"/>
</dbReference>
<dbReference type="InterPro" id="IPR057191">
    <property type="entry name" value="DUF7869"/>
</dbReference>
<reference evidence="2" key="2">
    <citation type="submission" date="2022-10" db="EMBL/GenBank/DDBJ databases">
        <authorList>
            <consortium name="ENA_rothamsted_submissions"/>
            <consortium name="culmorum"/>
            <person name="King R."/>
        </authorList>
    </citation>
    <scope>NUCLEOTIDE SEQUENCE</scope>
</reference>
<dbReference type="Proteomes" id="UP001153714">
    <property type="component" value="Chromosome 21"/>
</dbReference>
<proteinExistence type="predicted"/>
<evidence type="ECO:0000259" key="1">
    <source>
        <dbReference type="Pfam" id="PF25273"/>
    </source>
</evidence>
<organism evidence="2 3">
    <name type="scientific">Diatraea saccharalis</name>
    <name type="common">sugarcane borer</name>
    <dbReference type="NCBI Taxonomy" id="40085"/>
    <lineage>
        <taxon>Eukaryota</taxon>
        <taxon>Metazoa</taxon>
        <taxon>Ecdysozoa</taxon>
        <taxon>Arthropoda</taxon>
        <taxon>Hexapoda</taxon>
        <taxon>Insecta</taxon>
        <taxon>Pterygota</taxon>
        <taxon>Neoptera</taxon>
        <taxon>Endopterygota</taxon>
        <taxon>Lepidoptera</taxon>
        <taxon>Glossata</taxon>
        <taxon>Ditrysia</taxon>
        <taxon>Pyraloidea</taxon>
        <taxon>Crambidae</taxon>
        <taxon>Crambinae</taxon>
        <taxon>Diatraea</taxon>
    </lineage>
</organism>
<feature type="domain" description="DUF7869" evidence="1">
    <location>
        <begin position="252"/>
        <end position="413"/>
    </location>
</feature>
<reference evidence="2" key="1">
    <citation type="submission" date="2021-12" db="EMBL/GenBank/DDBJ databases">
        <authorList>
            <person name="King R."/>
        </authorList>
    </citation>
    <scope>NUCLEOTIDE SEQUENCE</scope>
</reference>
<dbReference type="PANTHER" id="PTHR34415:SF1">
    <property type="entry name" value="INTEGRASE CATALYTIC DOMAIN-CONTAINING PROTEIN"/>
    <property type="match status" value="1"/>
</dbReference>
<dbReference type="PANTHER" id="PTHR34415">
    <property type="entry name" value="INTEGRASE CATALYTIC DOMAIN-CONTAINING PROTEIN"/>
    <property type="match status" value="1"/>
</dbReference>